<keyword evidence="2" id="KW-1133">Transmembrane helix</keyword>
<accession>A0AAW1DN22</accession>
<reference evidence="3 4" key="1">
    <citation type="submission" date="2022-12" db="EMBL/GenBank/DDBJ databases">
        <title>Chromosome-level genome assembly of true bugs.</title>
        <authorList>
            <person name="Ma L."/>
            <person name="Li H."/>
        </authorList>
    </citation>
    <scope>NUCLEOTIDE SEQUENCE [LARGE SCALE GENOMIC DNA]</scope>
    <source>
        <strain evidence="3">Lab_2022b</strain>
    </source>
</reference>
<dbReference type="AlphaFoldDB" id="A0AAW1DN22"/>
<sequence length="266" mass="31066">MMGFNVCRFHYTDKYEQVTSVFHPSVITAAALIAIYTAWTLFRIKIPGCSLVESIQLKVIQDEPCDVYSEKFCDKNKKNSRTFFLDQKNNIIENIDPKFNSILRSNNEYHRSGQSKEYEDEEYTEAEEESDEQLATQETDDSCSEAGEFDFEEERGKLNRITYYDIEQEDDEQYLEDDLFKYDDFEEEEDINIIIRNDQEDNDKIDDQQIDGNEMGRMKVDDNVLEGDDSYFSSGSSDMWSDDGCLTVRHVSDVENENEPNIIAEL</sequence>
<dbReference type="Proteomes" id="UP001461498">
    <property type="component" value="Unassembled WGS sequence"/>
</dbReference>
<name>A0AAW1DN22_9HEMI</name>
<keyword evidence="4" id="KW-1185">Reference proteome</keyword>
<evidence type="ECO:0000313" key="4">
    <source>
        <dbReference type="Proteomes" id="UP001461498"/>
    </source>
</evidence>
<feature type="region of interest" description="Disordered" evidence="1">
    <location>
        <begin position="127"/>
        <end position="150"/>
    </location>
</feature>
<gene>
    <name evidence="3" type="ORF">O3M35_000812</name>
</gene>
<organism evidence="3 4">
    <name type="scientific">Rhynocoris fuscipes</name>
    <dbReference type="NCBI Taxonomy" id="488301"/>
    <lineage>
        <taxon>Eukaryota</taxon>
        <taxon>Metazoa</taxon>
        <taxon>Ecdysozoa</taxon>
        <taxon>Arthropoda</taxon>
        <taxon>Hexapoda</taxon>
        <taxon>Insecta</taxon>
        <taxon>Pterygota</taxon>
        <taxon>Neoptera</taxon>
        <taxon>Paraneoptera</taxon>
        <taxon>Hemiptera</taxon>
        <taxon>Heteroptera</taxon>
        <taxon>Panheteroptera</taxon>
        <taxon>Cimicomorpha</taxon>
        <taxon>Reduviidae</taxon>
        <taxon>Harpactorinae</taxon>
        <taxon>Harpactorini</taxon>
        <taxon>Rhynocoris</taxon>
    </lineage>
</organism>
<evidence type="ECO:0000256" key="2">
    <source>
        <dbReference type="SAM" id="Phobius"/>
    </source>
</evidence>
<feature type="transmembrane region" description="Helical" evidence="2">
    <location>
        <begin position="21"/>
        <end position="42"/>
    </location>
</feature>
<keyword evidence="2" id="KW-0812">Transmembrane</keyword>
<evidence type="ECO:0000313" key="3">
    <source>
        <dbReference type="EMBL" id="KAK9512368.1"/>
    </source>
</evidence>
<protein>
    <submittedName>
        <fullName evidence="3">Uncharacterized protein</fullName>
    </submittedName>
</protein>
<evidence type="ECO:0000256" key="1">
    <source>
        <dbReference type="SAM" id="MobiDB-lite"/>
    </source>
</evidence>
<keyword evidence="2" id="KW-0472">Membrane</keyword>
<comment type="caution">
    <text evidence="3">The sequence shown here is derived from an EMBL/GenBank/DDBJ whole genome shotgun (WGS) entry which is preliminary data.</text>
</comment>
<dbReference type="EMBL" id="JAPXFL010000001">
    <property type="protein sequence ID" value="KAK9512368.1"/>
    <property type="molecule type" value="Genomic_DNA"/>
</dbReference>
<proteinExistence type="predicted"/>